<reference evidence="1" key="1">
    <citation type="journal article" date="2014" name="Front. Microbiol.">
        <title>High frequency of phylogenetically diverse reductive dehalogenase-homologous genes in deep subseafloor sedimentary metagenomes.</title>
        <authorList>
            <person name="Kawai M."/>
            <person name="Futagami T."/>
            <person name="Toyoda A."/>
            <person name="Takaki Y."/>
            <person name="Nishi S."/>
            <person name="Hori S."/>
            <person name="Arai W."/>
            <person name="Tsubouchi T."/>
            <person name="Morono Y."/>
            <person name="Uchiyama I."/>
            <person name="Ito T."/>
            <person name="Fujiyama A."/>
            <person name="Inagaki F."/>
            <person name="Takami H."/>
        </authorList>
    </citation>
    <scope>NUCLEOTIDE SEQUENCE</scope>
    <source>
        <strain evidence="1">Expedition CK06-06</strain>
    </source>
</reference>
<evidence type="ECO:0008006" key="2">
    <source>
        <dbReference type="Google" id="ProtNLM"/>
    </source>
</evidence>
<proteinExistence type="predicted"/>
<gene>
    <name evidence="1" type="ORF">S03H2_56093</name>
</gene>
<name>X1JVH1_9ZZZZ</name>
<dbReference type="EMBL" id="BARU01035874">
    <property type="protein sequence ID" value="GAH85405.1"/>
    <property type="molecule type" value="Genomic_DNA"/>
</dbReference>
<comment type="caution">
    <text evidence="1">The sequence shown here is derived from an EMBL/GenBank/DDBJ whole genome shotgun (WGS) entry which is preliminary data.</text>
</comment>
<sequence>MKIMNELKEVIASCYYLLGFLEAKHENSYKILRKNKDFKETQEYKSLIHIIDYLNSVLKSD</sequence>
<accession>X1JVH1</accession>
<dbReference type="AlphaFoldDB" id="X1JVH1"/>
<evidence type="ECO:0000313" key="1">
    <source>
        <dbReference type="EMBL" id="GAH85405.1"/>
    </source>
</evidence>
<organism evidence="1">
    <name type="scientific">marine sediment metagenome</name>
    <dbReference type="NCBI Taxonomy" id="412755"/>
    <lineage>
        <taxon>unclassified sequences</taxon>
        <taxon>metagenomes</taxon>
        <taxon>ecological metagenomes</taxon>
    </lineage>
</organism>
<protein>
    <recommendedName>
        <fullName evidence="2">HEPN domain-containing protein</fullName>
    </recommendedName>
</protein>